<dbReference type="AlphaFoldDB" id="A0AAN9MU26"/>
<keyword evidence="2" id="KW-1185">Reference proteome</keyword>
<accession>A0AAN9MU26</accession>
<reference evidence="1 2" key="1">
    <citation type="submission" date="2024-01" db="EMBL/GenBank/DDBJ databases">
        <title>The genomes of 5 underutilized Papilionoideae crops provide insights into root nodulation and disease resistanc.</title>
        <authorList>
            <person name="Jiang F."/>
        </authorList>
    </citation>
    <scope>NUCLEOTIDE SEQUENCE [LARGE SCALE GENOMIC DNA]</scope>
    <source>
        <strain evidence="1">LVBAO_FW01</strain>
        <tissue evidence="1">Leaves</tissue>
    </source>
</reference>
<dbReference type="EMBL" id="JAYMYQ010000001">
    <property type="protein sequence ID" value="KAK7361020.1"/>
    <property type="molecule type" value="Genomic_DNA"/>
</dbReference>
<organism evidence="1 2">
    <name type="scientific">Canavalia gladiata</name>
    <name type="common">Sword bean</name>
    <name type="synonym">Dolichos gladiatus</name>
    <dbReference type="NCBI Taxonomy" id="3824"/>
    <lineage>
        <taxon>Eukaryota</taxon>
        <taxon>Viridiplantae</taxon>
        <taxon>Streptophyta</taxon>
        <taxon>Embryophyta</taxon>
        <taxon>Tracheophyta</taxon>
        <taxon>Spermatophyta</taxon>
        <taxon>Magnoliopsida</taxon>
        <taxon>eudicotyledons</taxon>
        <taxon>Gunneridae</taxon>
        <taxon>Pentapetalae</taxon>
        <taxon>rosids</taxon>
        <taxon>fabids</taxon>
        <taxon>Fabales</taxon>
        <taxon>Fabaceae</taxon>
        <taxon>Papilionoideae</taxon>
        <taxon>50 kb inversion clade</taxon>
        <taxon>NPAAA clade</taxon>
        <taxon>indigoferoid/millettioid clade</taxon>
        <taxon>Phaseoleae</taxon>
        <taxon>Canavalia</taxon>
    </lineage>
</organism>
<evidence type="ECO:0000313" key="2">
    <source>
        <dbReference type="Proteomes" id="UP001367508"/>
    </source>
</evidence>
<protein>
    <submittedName>
        <fullName evidence="1">Uncharacterized protein</fullName>
    </submittedName>
</protein>
<sequence length="311" mass="35107">MLEDGWIKGKPKIPVTRSSAQVLIGGASEILILSDQRRRTNRAPIISRWRDNFDGSRASALAPRIVFQNDSYSVKVERKRLDTGTLRSFLEREEILVAALLLQTGSAWERSIGVPCHFLLILANYSTLDPLVVPIHPAWFFRNFGGGSLLDSKNLRRGGCNSVGEVKKFRSKKKNLGVRRGSCFFQLFRIKAKTSRIRPGATRTYLIRFCRKDFHLCLKVCGNQFMNVLMGTMLDDHSYSMRTCSRHLALGSLNQFSLAQKAFSHHKKKVYEDRQPASHASRLARALPSASMSFNLRPSLTLLVVVLRSLA</sequence>
<evidence type="ECO:0000313" key="1">
    <source>
        <dbReference type="EMBL" id="KAK7361020.1"/>
    </source>
</evidence>
<proteinExistence type="predicted"/>
<comment type="caution">
    <text evidence="1">The sequence shown here is derived from an EMBL/GenBank/DDBJ whole genome shotgun (WGS) entry which is preliminary data.</text>
</comment>
<gene>
    <name evidence="1" type="ORF">VNO77_03044</name>
</gene>
<name>A0AAN9MU26_CANGL</name>
<dbReference type="Proteomes" id="UP001367508">
    <property type="component" value="Unassembled WGS sequence"/>
</dbReference>